<dbReference type="PANTHER" id="PTHR33356:SF13">
    <property type="entry name" value="DUF4005 DOMAIN-CONTAINING PROTEIN"/>
    <property type="match status" value="1"/>
</dbReference>
<comment type="caution">
    <text evidence="1">The sequence shown here is derived from an EMBL/GenBank/DDBJ whole genome shotgun (WGS) entry which is preliminary data.</text>
</comment>
<dbReference type="OrthoDB" id="1931548at2759"/>
<reference evidence="1" key="2">
    <citation type="journal article" date="2023" name="Int. J. Mol. Sci.">
        <title>De Novo Assembly and Annotation of 11 Diverse Shrub Willow (Salix) Genomes Reveals Novel Gene Organization in Sex-Linked Regions.</title>
        <authorList>
            <person name="Hyden B."/>
            <person name="Feng K."/>
            <person name="Yates T.B."/>
            <person name="Jawdy S."/>
            <person name="Cereghino C."/>
            <person name="Smart L.B."/>
            <person name="Muchero W."/>
        </authorList>
    </citation>
    <scope>NUCLEOTIDE SEQUENCE [LARGE SCALE GENOMIC DNA]</scope>
    <source>
        <tissue evidence="1">Shoot tip</tissue>
    </source>
</reference>
<protein>
    <submittedName>
        <fullName evidence="1">Uncharacterized protein</fullName>
    </submittedName>
</protein>
<organism evidence="1 2">
    <name type="scientific">Salix viminalis</name>
    <name type="common">Common osier</name>
    <name type="synonym">Basket willow</name>
    <dbReference type="NCBI Taxonomy" id="40686"/>
    <lineage>
        <taxon>Eukaryota</taxon>
        <taxon>Viridiplantae</taxon>
        <taxon>Streptophyta</taxon>
        <taxon>Embryophyta</taxon>
        <taxon>Tracheophyta</taxon>
        <taxon>Spermatophyta</taxon>
        <taxon>Magnoliopsida</taxon>
        <taxon>eudicotyledons</taxon>
        <taxon>Gunneridae</taxon>
        <taxon>Pentapetalae</taxon>
        <taxon>rosids</taxon>
        <taxon>fabids</taxon>
        <taxon>Malpighiales</taxon>
        <taxon>Salicaceae</taxon>
        <taxon>Saliceae</taxon>
        <taxon>Salix</taxon>
    </lineage>
</organism>
<sequence length="253" mass="28109">MLQVGSWSLKAASTSLLQRKKEIEITGQAKAFLPSSSYLSNFLRSMAGVEDEEVVLEEAISWLPSQVLDHEALWDSKEYVRQQPHHHHQYRSLPRLPLHQHPQFFFFLSFRNRISNHCAYVISANEIQSGTGLSSLAASGGPGMQAVFLDSGKKSSGTGVFLPQGAGTDMQSTKKPACARVLLPARVIQALNLNVHEIGLHISRRQDAKNKSKGRDCKFLKNKNSKDATAQCSVVSNNENSSPETFLPEEWTY</sequence>
<dbReference type="PANTHER" id="PTHR33356">
    <property type="entry name" value="TIP41-LIKE PROTEIN"/>
    <property type="match status" value="1"/>
</dbReference>
<evidence type="ECO:0000313" key="1">
    <source>
        <dbReference type="EMBL" id="KAJ6730759.1"/>
    </source>
</evidence>
<reference evidence="1" key="1">
    <citation type="submission" date="2022-11" db="EMBL/GenBank/DDBJ databases">
        <authorList>
            <person name="Hyden B.L."/>
            <person name="Feng K."/>
            <person name="Yates T."/>
            <person name="Jawdy S."/>
            <person name="Smart L.B."/>
            <person name="Muchero W."/>
        </authorList>
    </citation>
    <scope>NUCLEOTIDE SEQUENCE</scope>
    <source>
        <tissue evidence="1">Shoot tip</tissue>
    </source>
</reference>
<accession>A0A9Q0UII9</accession>
<proteinExistence type="predicted"/>
<keyword evidence="2" id="KW-1185">Reference proteome</keyword>
<gene>
    <name evidence="1" type="ORF">OIU85_021540</name>
</gene>
<dbReference type="EMBL" id="JAPFFL010000004">
    <property type="protein sequence ID" value="KAJ6730759.1"/>
    <property type="molecule type" value="Genomic_DNA"/>
</dbReference>
<dbReference type="Proteomes" id="UP001151529">
    <property type="component" value="Chromosome 2"/>
</dbReference>
<dbReference type="AlphaFoldDB" id="A0A9Q0UII9"/>
<evidence type="ECO:0000313" key="2">
    <source>
        <dbReference type="Proteomes" id="UP001151529"/>
    </source>
</evidence>
<name>A0A9Q0UII9_SALVM</name>